<dbReference type="PROSITE" id="PS50966">
    <property type="entry name" value="ZF_SWIM"/>
    <property type="match status" value="1"/>
</dbReference>
<dbReference type="PANTHER" id="PTHR31669:SF303">
    <property type="entry name" value="PROTEIN FAR1-RELATED SEQUENCE"/>
    <property type="match status" value="1"/>
</dbReference>
<reference evidence="5" key="1">
    <citation type="submission" date="2025-05" db="UniProtKB">
        <authorList>
            <consortium name="RefSeq"/>
        </authorList>
    </citation>
    <scope>NUCLEOTIDE SEQUENCE [LARGE SCALE GENOMIC DNA]</scope>
</reference>
<dbReference type="PANTHER" id="PTHR31669">
    <property type="entry name" value="PROTEIN FAR1-RELATED SEQUENCE 10-RELATED"/>
    <property type="match status" value="1"/>
</dbReference>
<protein>
    <recommendedName>
        <fullName evidence="2">Protein FAR1-RELATED SEQUENCE</fullName>
    </recommendedName>
</protein>
<evidence type="ECO:0000313" key="6">
    <source>
        <dbReference type="RefSeq" id="XP_048133419.1"/>
    </source>
</evidence>
<dbReference type="GeneID" id="115733312"/>
<dbReference type="RefSeq" id="XP_048133419.1">
    <property type="nucleotide sequence ID" value="XM_048277462.1"/>
</dbReference>
<gene>
    <name evidence="6" type="primary">LOC115733312</name>
</gene>
<comment type="subcellular location">
    <subcellularLocation>
        <location evidence="2">Nucleus</location>
    </subcellularLocation>
</comment>
<evidence type="ECO:0000259" key="4">
    <source>
        <dbReference type="PROSITE" id="PS50966"/>
    </source>
</evidence>
<evidence type="ECO:0000256" key="3">
    <source>
        <dbReference type="SAM" id="MobiDB-lite"/>
    </source>
</evidence>
<feature type="region of interest" description="Disordered" evidence="3">
    <location>
        <begin position="294"/>
        <end position="328"/>
    </location>
</feature>
<dbReference type="InterPro" id="IPR031052">
    <property type="entry name" value="FHY3/FAR1"/>
</dbReference>
<dbReference type="Proteomes" id="UP000827889">
    <property type="component" value="Chromosome 1"/>
</dbReference>
<sequence length="344" mass="39287">MEKEYDTGNNSWLRRLYELRHKWSSAFGRDIFTCGIRSSQRSESTNNVFQRMSTKTLTLVEFVRHYEEQLKHMREIESQDDYSSHGKPKLQVNHGILTHVASLYTRTIFKRFNEEFLQCLSVQILSTTFDGLVYVYTLKCVGNQRENVVGFNAADSSVSCECRLFESKGWLCRHALHILIANSSGVGIPSSYILKRWTKGVKQGNVNDESHQMSPGPSKFNRFSTLMHEAFEVMSLGSEDVNTMGITRKNWQRMKAEILSYKSSVILNDDATDDCDNATSLCEISVLDPLRRKGKGTSYGRLKSSSEKRKKKTKKGTPPTPIESRGATTMRYTVGNYEWVLPIP</sequence>
<evidence type="ECO:0000256" key="1">
    <source>
        <dbReference type="PROSITE-ProRule" id="PRU00325"/>
    </source>
</evidence>
<organism evidence="5 6">
    <name type="scientific">Rhodamnia argentea</name>
    <dbReference type="NCBI Taxonomy" id="178133"/>
    <lineage>
        <taxon>Eukaryota</taxon>
        <taxon>Viridiplantae</taxon>
        <taxon>Streptophyta</taxon>
        <taxon>Embryophyta</taxon>
        <taxon>Tracheophyta</taxon>
        <taxon>Spermatophyta</taxon>
        <taxon>Magnoliopsida</taxon>
        <taxon>eudicotyledons</taxon>
        <taxon>Gunneridae</taxon>
        <taxon>Pentapetalae</taxon>
        <taxon>rosids</taxon>
        <taxon>malvids</taxon>
        <taxon>Myrtales</taxon>
        <taxon>Myrtaceae</taxon>
        <taxon>Myrtoideae</taxon>
        <taxon>Myrteae</taxon>
        <taxon>Australasian group</taxon>
        <taxon>Rhodamnia</taxon>
    </lineage>
</organism>
<reference evidence="6" key="2">
    <citation type="submission" date="2025-08" db="UniProtKB">
        <authorList>
            <consortium name="RefSeq"/>
        </authorList>
    </citation>
    <scope>IDENTIFICATION</scope>
    <source>
        <tissue evidence="6">Leaf</tissue>
    </source>
</reference>
<feature type="domain" description="SWIM-type" evidence="4">
    <location>
        <begin position="145"/>
        <end position="183"/>
    </location>
</feature>
<keyword evidence="1 2" id="KW-0863">Zinc-finger</keyword>
<comment type="similarity">
    <text evidence="2">Belongs to the FHY3/FAR1 family.</text>
</comment>
<dbReference type="Pfam" id="PF04434">
    <property type="entry name" value="SWIM"/>
    <property type="match status" value="1"/>
</dbReference>
<comment type="function">
    <text evidence="2">Putative transcription activator involved in regulating light control of development.</text>
</comment>
<keyword evidence="2" id="KW-0539">Nucleus</keyword>
<keyword evidence="2" id="KW-0862">Zinc</keyword>
<dbReference type="InterPro" id="IPR007527">
    <property type="entry name" value="Znf_SWIM"/>
</dbReference>
<proteinExistence type="inferred from homology"/>
<name>A0ABM3HA00_9MYRT</name>
<keyword evidence="5" id="KW-1185">Reference proteome</keyword>
<keyword evidence="2" id="KW-0479">Metal-binding</keyword>
<evidence type="ECO:0000313" key="5">
    <source>
        <dbReference type="Proteomes" id="UP000827889"/>
    </source>
</evidence>
<accession>A0ABM3HA00</accession>
<evidence type="ECO:0000256" key="2">
    <source>
        <dbReference type="RuleBase" id="RU367018"/>
    </source>
</evidence>